<evidence type="ECO:0000256" key="1">
    <source>
        <dbReference type="SAM" id="MobiDB-lite"/>
    </source>
</evidence>
<reference evidence="3 4" key="1">
    <citation type="submission" date="2019-07" db="EMBL/GenBank/DDBJ databases">
        <title>Lentzea xizangensis sp. nov., isolated from Qinghai-Tibetan Plateau Soils.</title>
        <authorList>
            <person name="Huang J."/>
        </authorList>
    </citation>
    <scope>NUCLEOTIDE SEQUENCE [LARGE SCALE GENOMIC DNA]</scope>
    <source>
        <strain evidence="3 4">FXJ1.1311</strain>
    </source>
</reference>
<protein>
    <submittedName>
        <fullName evidence="3">Uncharacterized protein</fullName>
    </submittedName>
</protein>
<feature type="region of interest" description="Disordered" evidence="1">
    <location>
        <begin position="115"/>
        <end position="181"/>
    </location>
</feature>
<feature type="compositionally biased region" description="Basic and acidic residues" evidence="1">
    <location>
        <begin position="155"/>
        <end position="165"/>
    </location>
</feature>
<proteinExistence type="predicted"/>
<dbReference type="OrthoDB" id="8444614at2"/>
<evidence type="ECO:0000313" key="4">
    <source>
        <dbReference type="Proteomes" id="UP000316639"/>
    </source>
</evidence>
<sequence length="430" mass="45245">MNNHVRRLLALLAAVVAFLLGAGAAAAQTAAQTELPVKYYIVPGPQIESLAEVARKVLGDASRGTEIAKLSADLVQTDGQKVNPALKLKVGWVLRLPPEAAGPGVGFGLLSTVLPAPTNRRPPPTQRPVPPTAPPARTSAPEQPTAVEPAPKKTRPAEPTRKEDLTLPQPGAASDPSDSDDALDLPAELVFGVGTVLVAALGRGGWVLLMRRREQEDNPSDVYVATYPEPVNEPLRAPEPVFDGGGDHEEEVKGEDAEYRVSVGGASIDVRVAARAATTVQYGTFDGFCLGENENGILCLDPVQVPGVIAVDGDAESVDQLAELMAQEFDLDVTLVGATVPYLDVSDRISRVDGIADLEPDQLGDEPHLVVWAPGTPVEAREAEFLGSRDEALVVLVVLGEVRDAPLRLTITPADTQGKHASAPAEHASV</sequence>
<evidence type="ECO:0000256" key="2">
    <source>
        <dbReference type="SAM" id="SignalP"/>
    </source>
</evidence>
<dbReference type="AlphaFoldDB" id="A0A563EG77"/>
<feature type="compositionally biased region" description="Pro residues" evidence="1">
    <location>
        <begin position="120"/>
        <end position="134"/>
    </location>
</feature>
<dbReference type="Proteomes" id="UP000316639">
    <property type="component" value="Unassembled WGS sequence"/>
</dbReference>
<evidence type="ECO:0000313" key="3">
    <source>
        <dbReference type="EMBL" id="TWP44508.1"/>
    </source>
</evidence>
<organism evidence="3 4">
    <name type="scientific">Lentzea tibetensis</name>
    <dbReference type="NCBI Taxonomy" id="2591470"/>
    <lineage>
        <taxon>Bacteria</taxon>
        <taxon>Bacillati</taxon>
        <taxon>Actinomycetota</taxon>
        <taxon>Actinomycetes</taxon>
        <taxon>Pseudonocardiales</taxon>
        <taxon>Pseudonocardiaceae</taxon>
        <taxon>Lentzea</taxon>
    </lineage>
</organism>
<comment type="caution">
    <text evidence="3">The sequence shown here is derived from an EMBL/GenBank/DDBJ whole genome shotgun (WGS) entry which is preliminary data.</text>
</comment>
<keyword evidence="4" id="KW-1185">Reference proteome</keyword>
<feature type="chain" id="PRO_5021863017" evidence="2">
    <location>
        <begin position="28"/>
        <end position="430"/>
    </location>
</feature>
<gene>
    <name evidence="3" type="ORF">FKR81_41010</name>
</gene>
<dbReference type="EMBL" id="VOBR01000050">
    <property type="protein sequence ID" value="TWP44508.1"/>
    <property type="molecule type" value="Genomic_DNA"/>
</dbReference>
<accession>A0A563EG77</accession>
<dbReference type="RefSeq" id="WP_146360692.1">
    <property type="nucleotide sequence ID" value="NZ_VOBR01000050.1"/>
</dbReference>
<name>A0A563EG77_9PSEU</name>
<keyword evidence="2" id="KW-0732">Signal</keyword>
<feature type="signal peptide" evidence="2">
    <location>
        <begin position="1"/>
        <end position="27"/>
    </location>
</feature>